<keyword evidence="2" id="KW-1185">Reference proteome</keyword>
<gene>
    <name evidence="1" type="ORF">AKJ62_01915</name>
</gene>
<reference evidence="1 2" key="1">
    <citation type="journal article" date="2016" name="Sci. Rep.">
        <title>Metabolic traits of an uncultured archaeal lineage -MSBL1- from brine pools of the Red Sea.</title>
        <authorList>
            <person name="Mwirichia R."/>
            <person name="Alam I."/>
            <person name="Rashid M."/>
            <person name="Vinu M."/>
            <person name="Ba-Alawi W."/>
            <person name="Anthony Kamau A."/>
            <person name="Kamanda Ngugi D."/>
            <person name="Goker M."/>
            <person name="Klenk H.P."/>
            <person name="Bajic V."/>
            <person name="Stingl U."/>
        </authorList>
    </citation>
    <scope>NUCLEOTIDE SEQUENCE [LARGE SCALE GENOMIC DNA]</scope>
    <source>
        <strain evidence="1">SCGC-AAA259D14</strain>
    </source>
</reference>
<organism evidence="1 2">
    <name type="scientific">candidate division MSBL1 archaeon SCGC-AAA259D14</name>
    <dbReference type="NCBI Taxonomy" id="1698261"/>
    <lineage>
        <taxon>Archaea</taxon>
        <taxon>Methanobacteriati</taxon>
        <taxon>Methanobacteriota</taxon>
        <taxon>candidate division MSBL1</taxon>
    </lineage>
</organism>
<dbReference type="Proteomes" id="UP000070589">
    <property type="component" value="Unassembled WGS sequence"/>
</dbReference>
<dbReference type="EMBL" id="LHXL01000016">
    <property type="protein sequence ID" value="KXA89992.1"/>
    <property type="molecule type" value="Genomic_DNA"/>
</dbReference>
<comment type="caution">
    <text evidence="1">The sequence shown here is derived from an EMBL/GenBank/DDBJ whole genome shotgun (WGS) entry which is preliminary data.</text>
</comment>
<protein>
    <submittedName>
        <fullName evidence="1">Uncharacterized protein</fullName>
    </submittedName>
</protein>
<name>A0A133U725_9EURY</name>
<accession>A0A133U725</accession>
<proteinExistence type="predicted"/>
<evidence type="ECO:0000313" key="2">
    <source>
        <dbReference type="Proteomes" id="UP000070589"/>
    </source>
</evidence>
<sequence length="177" mass="19173">MPDIKERLWVSLGPILVLRDFFEKIDGRAEGFEPPSPAWRAGVLNQLDHGRTETQKTGLKNGETLLFSEHDAGTPGLVLPGLHDLVAEVFPSQDPAGQIVCSSEALQAQVLGRPGAPVAAPAVAQYLLIVRDLEERGSLQLVHGEEDCAGYMAALELVGGSDVENDRVFRPDHFLRA</sequence>
<evidence type="ECO:0000313" key="1">
    <source>
        <dbReference type="EMBL" id="KXA89992.1"/>
    </source>
</evidence>
<dbReference type="AlphaFoldDB" id="A0A133U725"/>